<organism evidence="4 5">
    <name type="scientific">Apatococcus lobatus</name>
    <dbReference type="NCBI Taxonomy" id="904363"/>
    <lineage>
        <taxon>Eukaryota</taxon>
        <taxon>Viridiplantae</taxon>
        <taxon>Chlorophyta</taxon>
        <taxon>core chlorophytes</taxon>
        <taxon>Trebouxiophyceae</taxon>
        <taxon>Chlorellales</taxon>
        <taxon>Chlorellaceae</taxon>
        <taxon>Apatococcus</taxon>
    </lineage>
</organism>
<feature type="coiled-coil region" evidence="1">
    <location>
        <begin position="341"/>
        <end position="375"/>
    </location>
</feature>
<evidence type="ECO:0000313" key="4">
    <source>
        <dbReference type="EMBL" id="KAK9828358.1"/>
    </source>
</evidence>
<sequence>MGRQQALASAVRQATCLLRQSQSATLSEPVRIFVRPAGSQGPQQVAEYGGRVSLLTGLSRTAWQTLPRSPASEAHRFFSTGPAEQSALAKARQAVNSITHAPGRAAKSASKALSGSSNAVYSRLPRQAQKLITSASQPGQLQKALGLQAEAFWQAHRRKFALAACALGAYFLWKTLFGVTSIFVNLSETMAETGFLALAVALVAFLYLYLRRKWGVNADTVYRNAMYQLNTNAGVLEVMGAPLAGSDVRAYVSSGGGLRLKGLLPRFRSRRLQMIFPLRGSDRRGLVSLEAKKLHGTYRFKLLAVDVPAAAGAEQRIFLEGDQQIYARGGVMGELRDPFLRALSLKEVHEEEDEMDDAAQEAEELQAERIREAELLSRKPKSMDEGGGMYAHERAYHSARGMWQRMFAPAQAEPAAEAHQGQEAARASDQASSTANMLPGDAQQQEPEGKVASEAATNTKPPAPWGPGS</sequence>
<evidence type="ECO:0000256" key="2">
    <source>
        <dbReference type="SAM" id="MobiDB-lite"/>
    </source>
</evidence>
<keyword evidence="3" id="KW-1133">Transmembrane helix</keyword>
<evidence type="ECO:0000256" key="1">
    <source>
        <dbReference type="SAM" id="Coils"/>
    </source>
</evidence>
<feature type="region of interest" description="Disordered" evidence="2">
    <location>
        <begin position="410"/>
        <end position="469"/>
    </location>
</feature>
<gene>
    <name evidence="4" type="ORF">WJX74_010700</name>
</gene>
<feature type="transmembrane region" description="Helical" evidence="3">
    <location>
        <begin position="190"/>
        <end position="210"/>
    </location>
</feature>
<accession>A0AAW1R3Y1</accession>
<evidence type="ECO:0000256" key="3">
    <source>
        <dbReference type="SAM" id="Phobius"/>
    </source>
</evidence>
<dbReference type="EMBL" id="JALJOS010000016">
    <property type="protein sequence ID" value="KAK9828358.1"/>
    <property type="molecule type" value="Genomic_DNA"/>
</dbReference>
<feature type="transmembrane region" description="Helical" evidence="3">
    <location>
        <begin position="160"/>
        <end position="184"/>
    </location>
</feature>
<keyword evidence="5" id="KW-1185">Reference proteome</keyword>
<dbReference type="AlphaFoldDB" id="A0AAW1R3Y1"/>
<keyword evidence="3" id="KW-0472">Membrane</keyword>
<evidence type="ECO:0000313" key="5">
    <source>
        <dbReference type="Proteomes" id="UP001438707"/>
    </source>
</evidence>
<reference evidence="4 5" key="1">
    <citation type="journal article" date="2024" name="Nat. Commun.">
        <title>Phylogenomics reveals the evolutionary origins of lichenization in chlorophyte algae.</title>
        <authorList>
            <person name="Puginier C."/>
            <person name="Libourel C."/>
            <person name="Otte J."/>
            <person name="Skaloud P."/>
            <person name="Haon M."/>
            <person name="Grisel S."/>
            <person name="Petersen M."/>
            <person name="Berrin J.G."/>
            <person name="Delaux P.M."/>
            <person name="Dal Grande F."/>
            <person name="Keller J."/>
        </authorList>
    </citation>
    <scope>NUCLEOTIDE SEQUENCE [LARGE SCALE GENOMIC DNA]</scope>
    <source>
        <strain evidence="4 5">SAG 2145</strain>
    </source>
</reference>
<feature type="compositionally biased region" description="Low complexity" evidence="2">
    <location>
        <begin position="410"/>
        <end position="427"/>
    </location>
</feature>
<comment type="caution">
    <text evidence="4">The sequence shown here is derived from an EMBL/GenBank/DDBJ whole genome shotgun (WGS) entry which is preliminary data.</text>
</comment>
<keyword evidence="1" id="KW-0175">Coiled coil</keyword>
<feature type="compositionally biased region" description="Polar residues" evidence="2">
    <location>
        <begin position="429"/>
        <end position="446"/>
    </location>
</feature>
<dbReference type="PANTHER" id="PTHR36354">
    <property type="entry name" value="IMPORT INNER MEMBRANE TRANSLOCASE SUBUNIT"/>
    <property type="match status" value="1"/>
</dbReference>
<dbReference type="Proteomes" id="UP001438707">
    <property type="component" value="Unassembled WGS sequence"/>
</dbReference>
<protein>
    <submittedName>
        <fullName evidence="4">Uncharacterized protein</fullName>
    </submittedName>
</protein>
<name>A0AAW1R3Y1_9CHLO</name>
<proteinExistence type="predicted"/>
<keyword evidence="3" id="KW-0812">Transmembrane</keyword>
<dbReference type="PANTHER" id="PTHR36354:SF2">
    <property type="entry name" value="IMPORT INNER MEMBRANE TRANSLOCASE SUBUNIT"/>
    <property type="match status" value="1"/>
</dbReference>